<feature type="DNA-binding region" description="H-T-H motif" evidence="4">
    <location>
        <begin position="60"/>
        <end position="79"/>
    </location>
</feature>
<dbReference type="Gene3D" id="1.10.357.10">
    <property type="entry name" value="Tetracycline Repressor, domain 2"/>
    <property type="match status" value="1"/>
</dbReference>
<accession>A0ABT3C7Z1</accession>
<dbReference type="PANTHER" id="PTHR30055:SF234">
    <property type="entry name" value="HTH-TYPE TRANSCRIPTIONAL REGULATOR BETI"/>
    <property type="match status" value="1"/>
</dbReference>
<dbReference type="SUPFAM" id="SSF46689">
    <property type="entry name" value="Homeodomain-like"/>
    <property type="match status" value="1"/>
</dbReference>
<dbReference type="PROSITE" id="PS50977">
    <property type="entry name" value="HTH_TETR_2"/>
    <property type="match status" value="1"/>
</dbReference>
<gene>
    <name evidence="6" type="ORF">H7J73_06085</name>
</gene>
<dbReference type="PROSITE" id="PS01081">
    <property type="entry name" value="HTH_TETR_1"/>
    <property type="match status" value="1"/>
</dbReference>
<dbReference type="InterPro" id="IPR050109">
    <property type="entry name" value="HTH-type_TetR-like_transc_reg"/>
</dbReference>
<name>A0ABT3C7Z1_9MYCO</name>
<dbReference type="InterPro" id="IPR001647">
    <property type="entry name" value="HTH_TetR"/>
</dbReference>
<evidence type="ECO:0000256" key="1">
    <source>
        <dbReference type="ARBA" id="ARBA00023015"/>
    </source>
</evidence>
<dbReference type="Pfam" id="PF00440">
    <property type="entry name" value="TetR_N"/>
    <property type="match status" value="1"/>
</dbReference>
<sequence>MASAHACRPQSGVVASGHVSDLVARESTRRRLTAKQADTVDRLGRCAVDILSREGYSGLTIRMVAAEAGVGAATAYTYFSSKEHLVAEVFWRRLASSPEPQNDSPDSTARVVAVLRHIALLVADEPELAGAVTNALLGKDPDVEHLRLRIGLEIQHRLSVALGSESDPDVIAGLELIYVGALVRAGMGYASYQQIADLLEKSARLLLT</sequence>
<keyword evidence="7" id="KW-1185">Reference proteome</keyword>
<keyword evidence="1" id="KW-0805">Transcription regulation</keyword>
<keyword evidence="3" id="KW-0804">Transcription</keyword>
<dbReference type="InterPro" id="IPR009057">
    <property type="entry name" value="Homeodomain-like_sf"/>
</dbReference>
<keyword evidence="2 4" id="KW-0238">DNA-binding</keyword>
<dbReference type="PANTHER" id="PTHR30055">
    <property type="entry name" value="HTH-TYPE TRANSCRIPTIONAL REGULATOR RUTR"/>
    <property type="match status" value="1"/>
</dbReference>
<dbReference type="Proteomes" id="UP001526201">
    <property type="component" value="Unassembled WGS sequence"/>
</dbReference>
<evidence type="ECO:0000313" key="7">
    <source>
        <dbReference type="Proteomes" id="UP001526201"/>
    </source>
</evidence>
<proteinExistence type="predicted"/>
<reference evidence="6 7" key="1">
    <citation type="journal article" date="2022" name="BMC Genomics">
        <title>Comparative genome analysis of mycobacteria focusing on tRNA and non-coding RNA.</title>
        <authorList>
            <person name="Behra P.R.K."/>
            <person name="Pettersson B.M.F."/>
            <person name="Ramesh M."/>
            <person name="Das S."/>
            <person name="Dasgupta S."/>
            <person name="Kirsebom L.A."/>
        </authorList>
    </citation>
    <scope>NUCLEOTIDE SEQUENCE [LARGE SCALE GENOMIC DNA]</scope>
    <source>
        <strain evidence="6 7">DSM 44078</strain>
    </source>
</reference>
<protein>
    <submittedName>
        <fullName evidence="6">TetR family transcriptional regulator</fullName>
    </submittedName>
</protein>
<evidence type="ECO:0000313" key="6">
    <source>
        <dbReference type="EMBL" id="MCV7225599.1"/>
    </source>
</evidence>
<dbReference type="InterPro" id="IPR023772">
    <property type="entry name" value="DNA-bd_HTH_TetR-type_CS"/>
</dbReference>
<dbReference type="EMBL" id="JACKTY010000016">
    <property type="protein sequence ID" value="MCV7225599.1"/>
    <property type="molecule type" value="Genomic_DNA"/>
</dbReference>
<evidence type="ECO:0000256" key="2">
    <source>
        <dbReference type="ARBA" id="ARBA00023125"/>
    </source>
</evidence>
<evidence type="ECO:0000259" key="5">
    <source>
        <dbReference type="PROSITE" id="PS50977"/>
    </source>
</evidence>
<evidence type="ECO:0000256" key="3">
    <source>
        <dbReference type="ARBA" id="ARBA00023163"/>
    </source>
</evidence>
<feature type="domain" description="HTH tetR-type" evidence="5">
    <location>
        <begin position="37"/>
        <end position="97"/>
    </location>
</feature>
<dbReference type="PRINTS" id="PR00455">
    <property type="entry name" value="HTHTETR"/>
</dbReference>
<organism evidence="6 7">
    <name type="scientific">Mycolicibacterium komossense</name>
    <dbReference type="NCBI Taxonomy" id="1779"/>
    <lineage>
        <taxon>Bacteria</taxon>
        <taxon>Bacillati</taxon>
        <taxon>Actinomycetota</taxon>
        <taxon>Actinomycetes</taxon>
        <taxon>Mycobacteriales</taxon>
        <taxon>Mycobacteriaceae</taxon>
        <taxon>Mycolicibacterium</taxon>
    </lineage>
</organism>
<comment type="caution">
    <text evidence="6">The sequence shown here is derived from an EMBL/GenBank/DDBJ whole genome shotgun (WGS) entry which is preliminary data.</text>
</comment>
<evidence type="ECO:0000256" key="4">
    <source>
        <dbReference type="PROSITE-ProRule" id="PRU00335"/>
    </source>
</evidence>